<sequence>MKTVEIAVSSFQDKVEGVLRMCRDRLQGFEARLDTKWSTLERYEALVRKATDAQRRLQEQLSTKKFELEQAKVRRKCWLHLKRHVFIT</sequence>
<dbReference type="EMBL" id="KQ965742">
    <property type="protein sequence ID" value="KXS18452.1"/>
    <property type="molecule type" value="Genomic_DNA"/>
</dbReference>
<reference evidence="1 2" key="1">
    <citation type="journal article" date="2015" name="Genome Biol. Evol.">
        <title>Phylogenomic analyses indicate that early fungi evolved digesting cell walls of algal ancestors of land plants.</title>
        <authorList>
            <person name="Chang Y."/>
            <person name="Wang S."/>
            <person name="Sekimoto S."/>
            <person name="Aerts A.L."/>
            <person name="Choi C."/>
            <person name="Clum A."/>
            <person name="LaButti K.M."/>
            <person name="Lindquist E.A."/>
            <person name="Yee Ngan C."/>
            <person name="Ohm R.A."/>
            <person name="Salamov A.A."/>
            <person name="Grigoriev I.V."/>
            <person name="Spatafora J.W."/>
            <person name="Berbee M.L."/>
        </authorList>
    </citation>
    <scope>NUCLEOTIDE SEQUENCE [LARGE SCALE GENOMIC DNA]</scope>
    <source>
        <strain evidence="1 2">JEL478</strain>
    </source>
</reference>
<proteinExistence type="predicted"/>
<dbReference type="OrthoDB" id="10255000at2759"/>
<name>A0A139ANZ0_GONPJ</name>
<protein>
    <submittedName>
        <fullName evidence="1">Uncharacterized protein</fullName>
    </submittedName>
</protein>
<keyword evidence="2" id="KW-1185">Reference proteome</keyword>
<evidence type="ECO:0000313" key="2">
    <source>
        <dbReference type="Proteomes" id="UP000070544"/>
    </source>
</evidence>
<dbReference type="Proteomes" id="UP000070544">
    <property type="component" value="Unassembled WGS sequence"/>
</dbReference>
<evidence type="ECO:0000313" key="1">
    <source>
        <dbReference type="EMBL" id="KXS18452.1"/>
    </source>
</evidence>
<gene>
    <name evidence="1" type="ORF">M427DRAFT_210862</name>
</gene>
<organism evidence="1 2">
    <name type="scientific">Gonapodya prolifera (strain JEL478)</name>
    <name type="common">Monoblepharis prolifera</name>
    <dbReference type="NCBI Taxonomy" id="1344416"/>
    <lineage>
        <taxon>Eukaryota</taxon>
        <taxon>Fungi</taxon>
        <taxon>Fungi incertae sedis</taxon>
        <taxon>Chytridiomycota</taxon>
        <taxon>Chytridiomycota incertae sedis</taxon>
        <taxon>Monoblepharidomycetes</taxon>
        <taxon>Monoblepharidales</taxon>
        <taxon>Gonapodyaceae</taxon>
        <taxon>Gonapodya</taxon>
    </lineage>
</organism>
<accession>A0A139ANZ0</accession>
<dbReference type="AlphaFoldDB" id="A0A139ANZ0"/>